<name>A0A4R7CZP6_9SPHI</name>
<proteinExistence type="predicted"/>
<dbReference type="OrthoDB" id="836928at2"/>
<dbReference type="InterPro" id="IPR017026">
    <property type="entry name" value="ImuA"/>
</dbReference>
<evidence type="ECO:0000313" key="2">
    <source>
        <dbReference type="Proteomes" id="UP000294752"/>
    </source>
</evidence>
<sequence length="254" mass="28363">MCRKEEIIMQAHTTQRTEVARLQRQILAWQGYKEKDETSKSLGLGLLEHAFPGQTFPLSCIHEFIADKQEDEAATSGFIGGLLATLLQQGGVCIWIGSTQQLYAPALKTFGVAPEQVIFIRMQREKDILWALEESLKCADIQVVVAEIQDLDFIQSRRLQLAVEKSKVTGLLLRTAVRQHMATACAARWQVRSLPSTVVDGLPGVGFPLWSVDLLKVRNGNPGSWEVGWQRGQFTLAHKEVSVEQQRVVDLKVG</sequence>
<dbReference type="AlphaFoldDB" id="A0A4R7CZP6"/>
<keyword evidence="2" id="KW-1185">Reference proteome</keyword>
<dbReference type="Proteomes" id="UP000294752">
    <property type="component" value="Unassembled WGS sequence"/>
</dbReference>
<gene>
    <name evidence="1" type="ORF">B0I21_105386</name>
</gene>
<protein>
    <submittedName>
        <fullName evidence="1">Protein ImuA</fullName>
    </submittedName>
</protein>
<accession>A0A4R7CZP6</accession>
<evidence type="ECO:0000313" key="1">
    <source>
        <dbReference type="EMBL" id="TDS13251.1"/>
    </source>
</evidence>
<dbReference type="InterPro" id="IPR027417">
    <property type="entry name" value="P-loop_NTPase"/>
</dbReference>
<organism evidence="1 2">
    <name type="scientific">Sphingobacterium paludis</name>
    <dbReference type="NCBI Taxonomy" id="1476465"/>
    <lineage>
        <taxon>Bacteria</taxon>
        <taxon>Pseudomonadati</taxon>
        <taxon>Bacteroidota</taxon>
        <taxon>Sphingobacteriia</taxon>
        <taxon>Sphingobacteriales</taxon>
        <taxon>Sphingobacteriaceae</taxon>
        <taxon>Sphingobacterium</taxon>
    </lineage>
</organism>
<dbReference type="Gene3D" id="3.40.50.300">
    <property type="entry name" value="P-loop containing nucleotide triphosphate hydrolases"/>
    <property type="match status" value="1"/>
</dbReference>
<dbReference type="SUPFAM" id="SSF52540">
    <property type="entry name" value="P-loop containing nucleoside triphosphate hydrolases"/>
    <property type="match status" value="1"/>
</dbReference>
<reference evidence="1 2" key="1">
    <citation type="submission" date="2019-03" db="EMBL/GenBank/DDBJ databases">
        <title>Genomic Encyclopedia of Type Strains, Phase III (KMG-III): the genomes of soil and plant-associated and newly described type strains.</title>
        <authorList>
            <person name="Whitman W."/>
        </authorList>
    </citation>
    <scope>NUCLEOTIDE SEQUENCE [LARGE SCALE GENOMIC DNA]</scope>
    <source>
        <strain evidence="1 2">CGMCC 1.12801</strain>
    </source>
</reference>
<comment type="caution">
    <text evidence="1">The sequence shown here is derived from an EMBL/GenBank/DDBJ whole genome shotgun (WGS) entry which is preliminary data.</text>
</comment>
<dbReference type="PIRSF" id="PIRSF034285">
    <property type="entry name" value="UCP034285"/>
    <property type="match status" value="1"/>
</dbReference>
<dbReference type="EMBL" id="SNZV01000005">
    <property type="protein sequence ID" value="TDS13251.1"/>
    <property type="molecule type" value="Genomic_DNA"/>
</dbReference>